<organism evidence="5 6">
    <name type="scientific">Phycisphaera mikurensis (strain NBRC 102666 / KCTC 22515 / FYK2301M01)</name>
    <dbReference type="NCBI Taxonomy" id="1142394"/>
    <lineage>
        <taxon>Bacteria</taxon>
        <taxon>Pseudomonadati</taxon>
        <taxon>Planctomycetota</taxon>
        <taxon>Phycisphaerae</taxon>
        <taxon>Phycisphaerales</taxon>
        <taxon>Phycisphaeraceae</taxon>
        <taxon>Phycisphaera</taxon>
    </lineage>
</organism>
<dbReference type="KEGG" id="phm:PSMK_24860"/>
<dbReference type="Pfam" id="PF12796">
    <property type="entry name" value="Ank_2"/>
    <property type="match status" value="1"/>
</dbReference>
<dbReference type="SMART" id="SM00248">
    <property type="entry name" value="ANK"/>
    <property type="match status" value="6"/>
</dbReference>
<evidence type="ECO:0000256" key="3">
    <source>
        <dbReference type="PROSITE-ProRule" id="PRU00023"/>
    </source>
</evidence>
<dbReference type="PANTHER" id="PTHR24198">
    <property type="entry name" value="ANKYRIN REPEAT AND PROTEIN KINASE DOMAIN-CONTAINING PROTEIN"/>
    <property type="match status" value="1"/>
</dbReference>
<dbReference type="EMBL" id="AP012338">
    <property type="protein sequence ID" value="BAM04645.1"/>
    <property type="molecule type" value="Genomic_DNA"/>
</dbReference>
<sequence length="1545" mass="165081">MPKRSPRRNLALLAAAGLMLLVAAGLVHRSPQARQAAAELVSPVAQWWAPPERAETRAETRAEKLERRLAERVPRPERAPHPRRPRVALMDFRVDRDTWVGAGTARRISDVARAALDAEERFEWVDREALNAAAGEAALGLTLGGGDASSSVQLGAWLGCDLIVTGTFVDTGLDAQRLRLEVVDLLTADRVAETELPWPADLSRPEALPDADLDRLLEATRGLIGSAHERLASLDGAPVLSLLFFRNASGTDRLDHLEATMPERLEAEAREDPGVRLVRVTRAADAGDEQTLALNGLTQRDPMAWVRAADHYLWGYAAESADAAPDPGGGTIAMDPALVPTTVTLNLWSGVDAPETFTRTVPGGEVDAAVAELAEEVWAAAKAPVPDEVSPAQRDAVVALLTRGPAAESLQAGAGAAAGGRSRRISSNSGPSVRLAWQAASFFDPEDPELADAAMLMLPPLQPGRRWVGLGRRQAEVDRVIARHGAAVLGLTWTLREKLMGLEARAELHRGVTYRQHTLLGPGRSELPRDMPAAARDAYRQETLDGLIGLGRLLSGGPPASEHPGRLRAVDPGDVLSRDFRLSDAETAAVWSAWWPVFEPAWEEERLDTHRFTFDPDLLDRLSEAFASAGRSAEHEAMFAADPPAGEAQPQAARLTAAAAEHLRAWIDARVADGTLRPEPAASPEPVADPPASSAASSPPARSSFPSMPPGLPPDVRARFEERDRLRRARYGDDPAATPGLPRHVEEPAVAGADAVAEVSRLELTWDVSPGRELTLDRRGHTPQVRRVVPWRGRYAGLRAPHHRSPDSPAPPEGLGLLDPLTLRVAPLHERVGDAQWTDLAASERRLWLATAGDGLKLMLPWGEEAWRLGPEDRLVSGDVRRVAFDGTRVWVLSGDGRLGLVENPDGGLENLRLLDARLEERFSGARLEAAGGRAAMGGGGGRKTPWSWVGTDGVEPLDAWLASRTPHGDQAVVDVQAEGDAFWVVLETRLLQVSGAGEVLRDLPLHAPPLETLRIRGDGGLVWMAYAWEDPDPPTRDARVVGPPPERFLTRLLAVDAESGGVLGQTEWTGRLTDFFVAHDEVHLFVPDPERDVVMLRRDGLLAAMGVEDPGGATASSKPLPFGVPLEAWAAYRGELPPAGTPSLAEPDAWPPLLAAVRSGRAGTVARLLAAGADPDAATYGRFSHNAALLAVLMDRPDLLELLHEAGASLDATHAAVGTLGHAAVLADASRCIAWLGANGCDLDAYARIAPPAIHQEDGFDAFRCAPLHLAIRRGRLACVRALLDAGASVRDDRLQADRMFPLTLALSRRDDAIANLLLDRGADPRLSDAGRFTALETAVSLAEAQTVHRLLDAGADAARPGVLESAVDRGDPEILARVLDAGADPFATSGYDPDHAFRGWGVPALEALRDRRLDLFGLMSPPGDPRLDRPLAGAWRLGDFAATLALDRGFRGLAVGLVARGFSVDVPDREGLTLLAEAASRARPGRNEDASAAQVALLLALGTDPAATDDRGRSALVLAGSEAVRALLRDPAAAVARLRGTSP</sequence>
<feature type="repeat" description="ANK" evidence="3">
    <location>
        <begin position="1268"/>
        <end position="1291"/>
    </location>
</feature>
<evidence type="ECO:0000313" key="6">
    <source>
        <dbReference type="Proteomes" id="UP000007881"/>
    </source>
</evidence>
<evidence type="ECO:0000313" key="5">
    <source>
        <dbReference type="EMBL" id="BAM04645.1"/>
    </source>
</evidence>
<keyword evidence="2 3" id="KW-0040">ANK repeat</keyword>
<reference evidence="5 6" key="1">
    <citation type="submission" date="2012-02" db="EMBL/GenBank/DDBJ databases">
        <title>Complete genome sequence of Phycisphaera mikurensis NBRC 102666.</title>
        <authorList>
            <person name="Ankai A."/>
            <person name="Hosoyama A."/>
            <person name="Terui Y."/>
            <person name="Sekine M."/>
            <person name="Fukai R."/>
            <person name="Kato Y."/>
            <person name="Nakamura S."/>
            <person name="Yamada-Narita S."/>
            <person name="Kawakoshi A."/>
            <person name="Fukunaga Y."/>
            <person name="Yamazaki S."/>
            <person name="Fujita N."/>
        </authorList>
    </citation>
    <scope>NUCLEOTIDE SEQUENCE [LARGE SCALE GENOMIC DNA]</scope>
    <source>
        <strain evidence="6">NBRC 102666 / KCTC 22515 / FYK2301M01</strain>
    </source>
</reference>
<evidence type="ECO:0000256" key="2">
    <source>
        <dbReference type="ARBA" id="ARBA00023043"/>
    </source>
</evidence>
<accession>I0IHA7</accession>
<evidence type="ECO:0008006" key="7">
    <source>
        <dbReference type="Google" id="ProtNLM"/>
    </source>
</evidence>
<dbReference type="RefSeq" id="WP_014437858.1">
    <property type="nucleotide sequence ID" value="NC_017080.1"/>
</dbReference>
<evidence type="ECO:0000256" key="1">
    <source>
        <dbReference type="ARBA" id="ARBA00022737"/>
    </source>
</evidence>
<evidence type="ECO:0000256" key="4">
    <source>
        <dbReference type="SAM" id="MobiDB-lite"/>
    </source>
</evidence>
<dbReference type="PROSITE" id="PS50297">
    <property type="entry name" value="ANK_REP_REGION"/>
    <property type="match status" value="1"/>
</dbReference>
<dbReference type="STRING" id="1142394.PSMK_24860"/>
<keyword evidence="6" id="KW-1185">Reference proteome</keyword>
<gene>
    <name evidence="5" type="ordered locus">PSMK_24860</name>
</gene>
<dbReference type="InterPro" id="IPR036770">
    <property type="entry name" value="Ankyrin_rpt-contain_sf"/>
</dbReference>
<dbReference type="Gene3D" id="1.25.40.20">
    <property type="entry name" value="Ankyrin repeat-containing domain"/>
    <property type="match status" value="3"/>
</dbReference>
<dbReference type="InterPro" id="IPR002110">
    <property type="entry name" value="Ankyrin_rpt"/>
</dbReference>
<name>I0IHA7_PHYMF</name>
<dbReference type="PROSITE" id="PS50088">
    <property type="entry name" value="ANK_REPEAT"/>
    <property type="match status" value="2"/>
</dbReference>
<dbReference type="OrthoDB" id="9772065at2"/>
<dbReference type="eggNOG" id="COG0666">
    <property type="taxonomic scope" value="Bacteria"/>
</dbReference>
<feature type="repeat" description="ANK" evidence="3">
    <location>
        <begin position="1299"/>
        <end position="1331"/>
    </location>
</feature>
<feature type="region of interest" description="Disordered" evidence="4">
    <location>
        <begin position="676"/>
        <end position="716"/>
    </location>
</feature>
<keyword evidence="1" id="KW-0677">Repeat</keyword>
<proteinExistence type="predicted"/>
<feature type="compositionally biased region" description="Low complexity" evidence="4">
    <location>
        <begin position="690"/>
        <end position="706"/>
    </location>
</feature>
<protein>
    <recommendedName>
        <fullName evidence="7">Ankyrin repeat-containing protein</fullName>
    </recommendedName>
</protein>
<dbReference type="PANTHER" id="PTHR24198:SF165">
    <property type="entry name" value="ANKYRIN REPEAT-CONTAINING PROTEIN-RELATED"/>
    <property type="match status" value="1"/>
</dbReference>
<dbReference type="Proteomes" id="UP000007881">
    <property type="component" value="Chromosome"/>
</dbReference>
<dbReference type="HOGENOM" id="CLU_246635_0_0_0"/>
<dbReference type="SUPFAM" id="SSF48403">
    <property type="entry name" value="Ankyrin repeat"/>
    <property type="match status" value="2"/>
</dbReference>